<feature type="region of interest" description="Disordered" evidence="1">
    <location>
        <begin position="50"/>
        <end position="72"/>
    </location>
</feature>
<protein>
    <submittedName>
        <fullName evidence="2">Uncharacterized protein</fullName>
    </submittedName>
</protein>
<sequence>NFMPPKPNLVFHTVPIAVETAHSAFNVQLSPTKSAQDISHATRPMAPIIEDWVSDSEDESESNDPQSDPSFLQTFEHVKLSGHSA</sequence>
<dbReference type="AlphaFoldDB" id="A0A699TNR5"/>
<comment type="caution">
    <text evidence="2">The sequence shown here is derived from an EMBL/GenBank/DDBJ whole genome shotgun (WGS) entry which is preliminary data.</text>
</comment>
<feature type="compositionally biased region" description="Acidic residues" evidence="1">
    <location>
        <begin position="52"/>
        <end position="62"/>
    </location>
</feature>
<accession>A0A699TNR5</accession>
<reference evidence="2" key="1">
    <citation type="journal article" date="2019" name="Sci. Rep.">
        <title>Draft genome of Tanacetum cinerariifolium, the natural source of mosquito coil.</title>
        <authorList>
            <person name="Yamashiro T."/>
            <person name="Shiraishi A."/>
            <person name="Satake H."/>
            <person name="Nakayama K."/>
        </authorList>
    </citation>
    <scope>NUCLEOTIDE SEQUENCE</scope>
</reference>
<evidence type="ECO:0000256" key="1">
    <source>
        <dbReference type="SAM" id="MobiDB-lite"/>
    </source>
</evidence>
<feature type="non-terminal residue" evidence="2">
    <location>
        <position position="1"/>
    </location>
</feature>
<gene>
    <name evidence="2" type="ORF">Tci_883409</name>
</gene>
<organism evidence="2">
    <name type="scientific">Tanacetum cinerariifolium</name>
    <name type="common">Dalmatian daisy</name>
    <name type="synonym">Chrysanthemum cinerariifolium</name>
    <dbReference type="NCBI Taxonomy" id="118510"/>
    <lineage>
        <taxon>Eukaryota</taxon>
        <taxon>Viridiplantae</taxon>
        <taxon>Streptophyta</taxon>
        <taxon>Embryophyta</taxon>
        <taxon>Tracheophyta</taxon>
        <taxon>Spermatophyta</taxon>
        <taxon>Magnoliopsida</taxon>
        <taxon>eudicotyledons</taxon>
        <taxon>Gunneridae</taxon>
        <taxon>Pentapetalae</taxon>
        <taxon>asterids</taxon>
        <taxon>campanulids</taxon>
        <taxon>Asterales</taxon>
        <taxon>Asteraceae</taxon>
        <taxon>Asteroideae</taxon>
        <taxon>Anthemideae</taxon>
        <taxon>Anthemidinae</taxon>
        <taxon>Tanacetum</taxon>
    </lineage>
</organism>
<proteinExistence type="predicted"/>
<dbReference type="EMBL" id="BKCJ011259079">
    <property type="protein sequence ID" value="GFD11440.1"/>
    <property type="molecule type" value="Genomic_DNA"/>
</dbReference>
<evidence type="ECO:0000313" key="2">
    <source>
        <dbReference type="EMBL" id="GFD11440.1"/>
    </source>
</evidence>
<name>A0A699TNR5_TANCI</name>